<dbReference type="InterPro" id="IPR000421">
    <property type="entry name" value="FA58C"/>
</dbReference>
<evidence type="ECO:0000256" key="6">
    <source>
        <dbReference type="SAM" id="MobiDB-lite"/>
    </source>
</evidence>
<keyword evidence="5" id="KW-0472">Membrane</keyword>
<keyword evidence="3" id="KW-0677">Repeat</keyword>
<dbReference type="PANTHER" id="PTHR46730:SF1">
    <property type="entry name" value="PLAT DOMAIN-CONTAINING PROTEIN"/>
    <property type="match status" value="1"/>
</dbReference>
<dbReference type="PANTHER" id="PTHR46730">
    <property type="entry name" value="POLYCYSTIN-1"/>
    <property type="match status" value="1"/>
</dbReference>
<dbReference type="AlphaFoldDB" id="A0A9X0CG28"/>
<protein>
    <submittedName>
        <fullName evidence="8">Detection of mechanical stimulus</fullName>
    </submittedName>
</protein>
<reference evidence="8" key="1">
    <citation type="submission" date="2023-01" db="EMBL/GenBank/DDBJ databases">
        <title>Genome assembly of the deep-sea coral Lophelia pertusa.</title>
        <authorList>
            <person name="Herrera S."/>
            <person name="Cordes E."/>
        </authorList>
    </citation>
    <scope>NUCLEOTIDE SEQUENCE</scope>
    <source>
        <strain evidence="8">USNM1676648</strain>
        <tissue evidence="8">Polyp</tissue>
    </source>
</reference>
<comment type="subcellular location">
    <subcellularLocation>
        <location evidence="1">Membrane</location>
    </subcellularLocation>
</comment>
<evidence type="ECO:0000313" key="9">
    <source>
        <dbReference type="Proteomes" id="UP001163046"/>
    </source>
</evidence>
<dbReference type="Pfam" id="PF02010">
    <property type="entry name" value="REJ"/>
    <property type="match status" value="1"/>
</dbReference>
<feature type="domain" description="F5/8 type C" evidence="7">
    <location>
        <begin position="2"/>
        <end position="18"/>
    </location>
</feature>
<evidence type="ECO:0000313" key="8">
    <source>
        <dbReference type="EMBL" id="KAJ7330713.1"/>
    </source>
</evidence>
<evidence type="ECO:0000256" key="4">
    <source>
        <dbReference type="ARBA" id="ARBA00022989"/>
    </source>
</evidence>
<proteinExistence type="predicted"/>
<dbReference type="Proteomes" id="UP001163046">
    <property type="component" value="Unassembled WGS sequence"/>
</dbReference>
<name>A0A9X0CG28_9CNID</name>
<accession>A0A9X0CG28</accession>
<feature type="compositionally biased region" description="Acidic residues" evidence="6">
    <location>
        <begin position="729"/>
        <end position="740"/>
    </location>
</feature>
<feature type="region of interest" description="Disordered" evidence="6">
    <location>
        <begin position="724"/>
        <end position="751"/>
    </location>
</feature>
<dbReference type="InterPro" id="IPR002859">
    <property type="entry name" value="PKD/REJ-like"/>
</dbReference>
<keyword evidence="4" id="KW-1133">Transmembrane helix</keyword>
<evidence type="ECO:0000256" key="3">
    <source>
        <dbReference type="ARBA" id="ARBA00022737"/>
    </source>
</evidence>
<dbReference type="EMBL" id="MU827791">
    <property type="protein sequence ID" value="KAJ7330713.1"/>
    <property type="molecule type" value="Genomic_DNA"/>
</dbReference>
<evidence type="ECO:0000256" key="2">
    <source>
        <dbReference type="ARBA" id="ARBA00022692"/>
    </source>
</evidence>
<sequence>MPLSYENNFALRLELYGCEPDYYFVAWLMLARTPFTIDSVASWEDLDHSKTLIEDVQYQVSDILKKTPGFLSVQVQHFSPREVAEGAQLTAEVKIECLRASQTHLVTLLKETIASGRTRLFNSKYFELQYTADQVNLLANISWNLTADFKEAKEILPDESYVIEVITASPKLNSIVTQPLELNFQWELSTVDEDTGQFSPLVILAGKGSNITVSAQEMSVGLTYVRVSAYPKAVNGAISYDFGFVRILPRLEAKVTGPNRALKGQGPIELHVVTHGKLHDSQFGYKAPNVEFVWSCREDNTTTSNASLPFDSPFGNHTTNKGCFGYDPGILHSTSEQRVLINPDFMISKRTYVFQVLVTQGIRSVIASHKIQTDTNISLAIKCHANCEQKVSTHRKLVLETKCTGMSCSFLSNYRWSLYVGLYNGSNHSWKEIENLANISLTSLTGPSLVIGRGDISHKKSALLRNKTYKIHIVAWLDEENYQEDSYIFQTNVPPSTRAKDDGCFVDPKIGEAITTEFTVECINWTDTDLPLTYQFSYETQFGIVVFHAGQQPNVTTELPIGNQMTNYSLQLQLEIIDSFGDYSVVFITVQVRQPTSDLTESQGQLDGLFQSGNVDKAMQMAFAMLSATQDSDSQSYKSSLIDNMANMKVASVQQASLVVGLLAMATDGDGLSGDSQDKVLNLLGSTVDFISSQMASGGMDSDLVKSIGTGLFSGIGNVLNVASSEAGSEGEETEEETDSEAMKEQSKGRAKNALNLVSQVGDSLMSTKAVGEEPTTFKTKSLEVLLDRQKSSDMGGKKLGEGSSGVALPSAGSLFGQSSPDAVDSQVPGLKLFIPLLRIPEDL</sequence>
<dbReference type="GO" id="GO:0005261">
    <property type="term" value="F:monoatomic cation channel activity"/>
    <property type="evidence" value="ECO:0007669"/>
    <property type="project" value="TreeGrafter"/>
</dbReference>
<dbReference type="OrthoDB" id="5990322at2759"/>
<dbReference type="GO" id="GO:0006816">
    <property type="term" value="P:calcium ion transport"/>
    <property type="evidence" value="ECO:0007669"/>
    <property type="project" value="TreeGrafter"/>
</dbReference>
<keyword evidence="2" id="KW-0812">Transmembrane</keyword>
<keyword evidence="9" id="KW-1185">Reference proteome</keyword>
<dbReference type="GO" id="GO:0005886">
    <property type="term" value="C:plasma membrane"/>
    <property type="evidence" value="ECO:0007669"/>
    <property type="project" value="TreeGrafter"/>
</dbReference>
<evidence type="ECO:0000256" key="5">
    <source>
        <dbReference type="ARBA" id="ARBA00023136"/>
    </source>
</evidence>
<evidence type="ECO:0000259" key="7">
    <source>
        <dbReference type="PROSITE" id="PS01286"/>
    </source>
</evidence>
<dbReference type="PROSITE" id="PS01286">
    <property type="entry name" value="FA58C_2"/>
    <property type="match status" value="1"/>
</dbReference>
<gene>
    <name evidence="8" type="primary">PKD1L2_9</name>
    <name evidence="8" type="ORF">OS493_021641</name>
</gene>
<organism evidence="8 9">
    <name type="scientific">Desmophyllum pertusum</name>
    <dbReference type="NCBI Taxonomy" id="174260"/>
    <lineage>
        <taxon>Eukaryota</taxon>
        <taxon>Metazoa</taxon>
        <taxon>Cnidaria</taxon>
        <taxon>Anthozoa</taxon>
        <taxon>Hexacorallia</taxon>
        <taxon>Scleractinia</taxon>
        <taxon>Caryophylliina</taxon>
        <taxon>Caryophylliidae</taxon>
        <taxon>Desmophyllum</taxon>
    </lineage>
</organism>
<comment type="caution">
    <text evidence="8">The sequence shown here is derived from an EMBL/GenBank/DDBJ whole genome shotgun (WGS) entry which is preliminary data.</text>
</comment>
<evidence type="ECO:0000256" key="1">
    <source>
        <dbReference type="ARBA" id="ARBA00004370"/>
    </source>
</evidence>